<reference evidence="1 2" key="1">
    <citation type="journal article" date="2017" name="Sci. Rep.">
        <title>Revealing the Saline Adaptation Strategies of the Halophilic Bacterium Halomonas beimenensis through High-throughput Omics and Transposon Mutagenesis Approaches.</title>
        <authorList>
            <person name="Chen Y.H."/>
            <person name="Lin S.S."/>
            <person name="Shyu Y.T."/>
        </authorList>
    </citation>
    <scope>NUCLEOTIDE SEQUENCE [LARGE SCALE GENOMIC DNA]</scope>
    <source>
        <strain evidence="1 2">NTU-111</strain>
    </source>
</reference>
<evidence type="ECO:0000313" key="2">
    <source>
        <dbReference type="Proteomes" id="UP000219993"/>
    </source>
</evidence>
<dbReference type="EMBL" id="CP021435">
    <property type="protein sequence ID" value="ATJ81244.1"/>
    <property type="molecule type" value="Genomic_DNA"/>
</dbReference>
<proteinExistence type="predicted"/>
<dbReference type="RefSeq" id="WP_097787808.1">
    <property type="nucleotide sequence ID" value="NZ_BAAADT010000010.1"/>
</dbReference>
<protein>
    <submittedName>
        <fullName evidence="1">Uncharacterized protein</fullName>
    </submittedName>
</protein>
<keyword evidence="2" id="KW-1185">Reference proteome</keyword>
<sequence>MTPPPAYLRARPDELPHLDLRTFDVIGAIPSNDADSREGIYVVIKERSPYRSRLMIEVEDPDDPETLARLKRLVDPDVPAA</sequence>
<accession>A0A291P2Y1</accession>
<dbReference type="KEGG" id="hbe:BEI_0257"/>
<dbReference type="AlphaFoldDB" id="A0A291P2Y1"/>
<organism evidence="1 2">
    <name type="scientific">Halomonas beimenensis</name>
    <dbReference type="NCBI Taxonomy" id="475662"/>
    <lineage>
        <taxon>Bacteria</taxon>
        <taxon>Pseudomonadati</taxon>
        <taxon>Pseudomonadota</taxon>
        <taxon>Gammaproteobacteria</taxon>
        <taxon>Oceanospirillales</taxon>
        <taxon>Halomonadaceae</taxon>
        <taxon>Halomonas</taxon>
    </lineage>
</organism>
<dbReference type="Proteomes" id="UP000219993">
    <property type="component" value="Chromosome"/>
</dbReference>
<evidence type="ECO:0000313" key="1">
    <source>
        <dbReference type="EMBL" id="ATJ81244.1"/>
    </source>
</evidence>
<name>A0A291P2Y1_9GAMM</name>
<gene>
    <name evidence="1" type="ORF">BEI_0257</name>
</gene>